<evidence type="ECO:0000313" key="2">
    <source>
        <dbReference type="EMBL" id="OFJ55599.1"/>
    </source>
</evidence>
<dbReference type="Gene3D" id="3.40.50.2000">
    <property type="entry name" value="Glycogen Phosphorylase B"/>
    <property type="match status" value="1"/>
</dbReference>
<gene>
    <name evidence="2" type="ORF">BEL07_01485</name>
</gene>
<organism evidence="2 3">
    <name type="scientific">Mycolicibacterium grossiae</name>
    <dbReference type="NCBI Taxonomy" id="1552759"/>
    <lineage>
        <taxon>Bacteria</taxon>
        <taxon>Bacillati</taxon>
        <taxon>Actinomycetota</taxon>
        <taxon>Actinomycetes</taxon>
        <taxon>Mycobacteriales</taxon>
        <taxon>Mycobacteriaceae</taxon>
        <taxon>Mycolicibacterium</taxon>
    </lineage>
</organism>
<comment type="caution">
    <text evidence="2">The sequence shown here is derived from an EMBL/GenBank/DDBJ whole genome shotgun (WGS) entry which is preliminary data.</text>
</comment>
<proteinExistence type="predicted"/>
<dbReference type="InterPro" id="IPR007235">
    <property type="entry name" value="Glyco_trans_28_C"/>
</dbReference>
<protein>
    <submittedName>
        <fullName evidence="2">Glycosyl transferase</fullName>
    </submittedName>
</protein>
<keyword evidence="2" id="KW-0808">Transferase</keyword>
<dbReference type="AlphaFoldDB" id="A0A1E8QCB8"/>
<feature type="domain" description="Glycosyl transferase family 28 C-terminal" evidence="1">
    <location>
        <begin position="215"/>
        <end position="268"/>
    </location>
</feature>
<dbReference type="RefSeq" id="WP_070351336.1">
    <property type="nucleotide sequence ID" value="NZ_CP043474.1"/>
</dbReference>
<evidence type="ECO:0000313" key="3">
    <source>
        <dbReference type="Proteomes" id="UP000178953"/>
    </source>
</evidence>
<dbReference type="SUPFAM" id="SSF53756">
    <property type="entry name" value="UDP-Glycosyltransferase/glycogen phosphorylase"/>
    <property type="match status" value="1"/>
</dbReference>
<sequence length="312" mass="33656">MVASTGGHLAELERWSKVIGSDADSLWVTCESLHSASVLRNRRVLFHPYVAPRDAAGSAKAFLRMRKEIDWAAEEFSAAVTTGAALGVVGLAAARLQGVPSFYYESVSRVNGPSLSGKLAGLDPGITRFCQYEHWAKGSWTYRRSLFDSFASVAKAPVDRPKLFVTLGTIQPYRFDAMVDAVMSTGLADDRTVWQLGATKRTDLPGTTVSQLSSTEFAEASRGADVVLTHAGVGTIMNLLDMGISPVVTPRRSSRKEHVDDHQCEIAGFLRRRALASVAEVEQLDESAILGASGLATERRSREDLLPANASG</sequence>
<accession>A0A1E8QCB8</accession>
<name>A0A1E8QCB8_9MYCO</name>
<keyword evidence="3" id="KW-1185">Reference proteome</keyword>
<dbReference type="EMBL" id="MCHX01000002">
    <property type="protein sequence ID" value="OFJ55599.1"/>
    <property type="molecule type" value="Genomic_DNA"/>
</dbReference>
<dbReference type="Pfam" id="PF04101">
    <property type="entry name" value="Glyco_tran_28_C"/>
    <property type="match status" value="1"/>
</dbReference>
<dbReference type="GO" id="GO:0016758">
    <property type="term" value="F:hexosyltransferase activity"/>
    <property type="evidence" value="ECO:0007669"/>
    <property type="project" value="InterPro"/>
</dbReference>
<evidence type="ECO:0000259" key="1">
    <source>
        <dbReference type="Pfam" id="PF04101"/>
    </source>
</evidence>
<dbReference type="Proteomes" id="UP000178953">
    <property type="component" value="Unassembled WGS sequence"/>
</dbReference>
<reference evidence="2 3" key="1">
    <citation type="submission" date="2016-09" db="EMBL/GenBank/DDBJ databases">
        <title>genome sequence of Mycobacterium sp. 739 SCH.</title>
        <authorList>
            <person name="Greninger A.L."/>
            <person name="Qin X."/>
            <person name="Jerome K."/>
            <person name="Vora S."/>
            <person name="Quinn K."/>
        </authorList>
    </citation>
    <scope>NUCLEOTIDE SEQUENCE [LARGE SCALE GENOMIC DNA]</scope>
    <source>
        <strain evidence="2 3">SCH</strain>
    </source>
</reference>